<accession>A0A2S5SQ61</accession>
<keyword evidence="2" id="KW-1185">Reference proteome</keyword>
<proteinExistence type="predicted"/>
<evidence type="ECO:0000313" key="1">
    <source>
        <dbReference type="EMBL" id="PPE64865.1"/>
    </source>
</evidence>
<dbReference type="EMBL" id="PSNX01000030">
    <property type="protein sequence ID" value="PPE64865.1"/>
    <property type="molecule type" value="Genomic_DNA"/>
</dbReference>
<gene>
    <name evidence="1" type="ORF">C1704_17340</name>
</gene>
<reference evidence="1 2" key="1">
    <citation type="submission" date="2018-02" db="EMBL/GenBank/DDBJ databases">
        <title>Reclassifiation of [Polyangium] brachysporum DSM 7029 as Guopingzhaonella breviflexa gen. nov., sp. nov., a member of the family Comamonadaceae.</title>
        <authorList>
            <person name="Tang B."/>
        </authorList>
    </citation>
    <scope>NUCLEOTIDE SEQUENCE [LARGE SCALE GENOMIC DNA]</scope>
    <source>
        <strain evidence="1 2">BCRC 80649</strain>
    </source>
</reference>
<dbReference type="RefSeq" id="WP_419186817.1">
    <property type="nucleotide sequence ID" value="NZ_PSNX01000030.1"/>
</dbReference>
<dbReference type="Proteomes" id="UP000238605">
    <property type="component" value="Unassembled WGS sequence"/>
</dbReference>
<name>A0A2S5SQ61_9BURK</name>
<organism evidence="1 2">
    <name type="scientific">Caldimonas caldifontis</name>
    <dbReference type="NCBI Taxonomy" id="1452508"/>
    <lineage>
        <taxon>Bacteria</taxon>
        <taxon>Pseudomonadati</taxon>
        <taxon>Pseudomonadota</taxon>
        <taxon>Betaproteobacteria</taxon>
        <taxon>Burkholderiales</taxon>
        <taxon>Sphaerotilaceae</taxon>
        <taxon>Caldimonas</taxon>
    </lineage>
</organism>
<sequence>QAQRTPPASWFSPGLELVFTSACETDDATLKSVAPKETRLEDFGSRMKWIHEAASQFHALMMSRPERMEAELRTMAGWVSMADR</sequence>
<evidence type="ECO:0000313" key="2">
    <source>
        <dbReference type="Proteomes" id="UP000238605"/>
    </source>
</evidence>
<dbReference type="InterPro" id="IPR019658">
    <property type="entry name" value="DUF2515"/>
</dbReference>
<protein>
    <submittedName>
        <fullName evidence="1">Uncharacterized protein</fullName>
    </submittedName>
</protein>
<comment type="caution">
    <text evidence="1">The sequence shown here is derived from an EMBL/GenBank/DDBJ whole genome shotgun (WGS) entry which is preliminary data.</text>
</comment>
<dbReference type="AlphaFoldDB" id="A0A2S5SQ61"/>
<dbReference type="Pfam" id="PF10720">
    <property type="entry name" value="DUF2515"/>
    <property type="match status" value="1"/>
</dbReference>
<feature type="non-terminal residue" evidence="1">
    <location>
        <position position="1"/>
    </location>
</feature>